<sequence length="252" mass="27917">MHAASDEAEPSHQLLGPSEDPKTPLIIYFHGSGESCEPAWSELARLLSSKYRVLLFERGSLNPKPAEATSQLLQYLKTKDLPSPYILIAHSYGGAFARTFMHQALSDVAGAVLVETGQEGGLDPKIAAAQAQKRVLGVKPLSVIRGNSFIGKQKELEASENTAQTEQQKAAFAVQWQLLRASDEEDERMKKAQLALSKNSRYLHIPDCGHHVIRDRATVVAEEVGWVMANVADVRKSTRWQKLAIKLQNIWH</sequence>
<proteinExistence type="predicted"/>
<dbReference type="InterPro" id="IPR029058">
    <property type="entry name" value="AB_hydrolase_fold"/>
</dbReference>
<dbReference type="InterPro" id="IPR000073">
    <property type="entry name" value="AB_hydrolase_1"/>
</dbReference>
<dbReference type="Proteomes" id="UP001433268">
    <property type="component" value="Unassembled WGS sequence"/>
</dbReference>
<name>A0ABR1UZ62_9PEZI</name>
<feature type="domain" description="AB hydrolase-1" evidence="1">
    <location>
        <begin position="27"/>
        <end position="222"/>
    </location>
</feature>
<dbReference type="SUPFAM" id="SSF53474">
    <property type="entry name" value="alpha/beta-Hydrolases"/>
    <property type="match status" value="1"/>
</dbReference>
<dbReference type="EMBL" id="JAQQWN010000010">
    <property type="protein sequence ID" value="KAK8063109.1"/>
    <property type="molecule type" value="Genomic_DNA"/>
</dbReference>
<organism evidence="2 3">
    <name type="scientific">Apiospora hydei</name>
    <dbReference type="NCBI Taxonomy" id="1337664"/>
    <lineage>
        <taxon>Eukaryota</taxon>
        <taxon>Fungi</taxon>
        <taxon>Dikarya</taxon>
        <taxon>Ascomycota</taxon>
        <taxon>Pezizomycotina</taxon>
        <taxon>Sordariomycetes</taxon>
        <taxon>Xylariomycetidae</taxon>
        <taxon>Amphisphaeriales</taxon>
        <taxon>Apiosporaceae</taxon>
        <taxon>Apiospora</taxon>
    </lineage>
</organism>
<keyword evidence="3" id="KW-1185">Reference proteome</keyword>
<dbReference type="Pfam" id="PF12697">
    <property type="entry name" value="Abhydrolase_6"/>
    <property type="match status" value="1"/>
</dbReference>
<dbReference type="Gene3D" id="3.40.50.1820">
    <property type="entry name" value="alpha/beta hydrolase"/>
    <property type="match status" value="1"/>
</dbReference>
<protein>
    <recommendedName>
        <fullName evidence="1">AB hydrolase-1 domain-containing protein</fullName>
    </recommendedName>
</protein>
<reference evidence="2 3" key="1">
    <citation type="submission" date="2023-01" db="EMBL/GenBank/DDBJ databases">
        <title>Analysis of 21 Apiospora genomes using comparative genomics revels a genus with tremendous synthesis potential of carbohydrate active enzymes and secondary metabolites.</title>
        <authorList>
            <person name="Sorensen T."/>
        </authorList>
    </citation>
    <scope>NUCLEOTIDE SEQUENCE [LARGE SCALE GENOMIC DNA]</scope>
    <source>
        <strain evidence="2 3">CBS 114990</strain>
    </source>
</reference>
<dbReference type="GeneID" id="92052580"/>
<comment type="caution">
    <text evidence="2">The sequence shown here is derived from an EMBL/GenBank/DDBJ whole genome shotgun (WGS) entry which is preliminary data.</text>
</comment>
<evidence type="ECO:0000313" key="2">
    <source>
        <dbReference type="EMBL" id="KAK8063109.1"/>
    </source>
</evidence>
<evidence type="ECO:0000259" key="1">
    <source>
        <dbReference type="Pfam" id="PF12697"/>
    </source>
</evidence>
<evidence type="ECO:0000313" key="3">
    <source>
        <dbReference type="Proteomes" id="UP001433268"/>
    </source>
</evidence>
<accession>A0ABR1UZ62</accession>
<dbReference type="RefSeq" id="XP_066661708.1">
    <property type="nucleotide sequence ID" value="XM_066819520.1"/>
</dbReference>
<gene>
    <name evidence="2" type="ORF">PG997_015206</name>
</gene>